<proteinExistence type="predicted"/>
<accession>A0A0E0BRW1</accession>
<dbReference type="HOGENOM" id="CLU_2779947_0_0_1"/>
<keyword evidence="2" id="KW-1185">Reference proteome</keyword>
<reference evidence="1" key="1">
    <citation type="submission" date="2015-04" db="UniProtKB">
        <authorList>
            <consortium name="EnsemblPlants"/>
        </authorList>
    </citation>
    <scope>IDENTIFICATION</scope>
</reference>
<dbReference type="Gramene" id="OGLUM12G11110.1">
    <property type="protein sequence ID" value="OGLUM12G11110.1"/>
    <property type="gene ID" value="OGLUM12G11110"/>
</dbReference>
<protein>
    <submittedName>
        <fullName evidence="1">Uncharacterized protein</fullName>
    </submittedName>
</protein>
<sequence>MHRKILRGNNPISFPVPAFVFALSLLVLKRSVGYEPIVGLEFCNPLFVSQSGPKMHRFSLYWRTCYAKV</sequence>
<dbReference type="EnsemblPlants" id="OGLUM12G11110.1">
    <property type="protein sequence ID" value="OGLUM12G11110.1"/>
    <property type="gene ID" value="OGLUM12G11110"/>
</dbReference>
<evidence type="ECO:0000313" key="2">
    <source>
        <dbReference type="Proteomes" id="UP000026961"/>
    </source>
</evidence>
<dbReference type="Proteomes" id="UP000026961">
    <property type="component" value="Chromosome 12"/>
</dbReference>
<reference evidence="1" key="2">
    <citation type="submission" date="2018-05" db="EMBL/GenBank/DDBJ databases">
        <title>OgluRS3 (Oryza glumaepatula Reference Sequence Version 3).</title>
        <authorList>
            <person name="Zhang J."/>
            <person name="Kudrna D."/>
            <person name="Lee S."/>
            <person name="Talag J."/>
            <person name="Welchert J."/>
            <person name="Wing R.A."/>
        </authorList>
    </citation>
    <scope>NUCLEOTIDE SEQUENCE [LARGE SCALE GENOMIC DNA]</scope>
</reference>
<name>A0A0E0BRW1_9ORYZ</name>
<organism evidence="1">
    <name type="scientific">Oryza glumipatula</name>
    <dbReference type="NCBI Taxonomy" id="40148"/>
    <lineage>
        <taxon>Eukaryota</taxon>
        <taxon>Viridiplantae</taxon>
        <taxon>Streptophyta</taxon>
        <taxon>Embryophyta</taxon>
        <taxon>Tracheophyta</taxon>
        <taxon>Spermatophyta</taxon>
        <taxon>Magnoliopsida</taxon>
        <taxon>Liliopsida</taxon>
        <taxon>Poales</taxon>
        <taxon>Poaceae</taxon>
        <taxon>BOP clade</taxon>
        <taxon>Oryzoideae</taxon>
        <taxon>Oryzeae</taxon>
        <taxon>Oryzinae</taxon>
        <taxon>Oryza</taxon>
    </lineage>
</organism>
<dbReference type="AlphaFoldDB" id="A0A0E0BRW1"/>
<evidence type="ECO:0000313" key="1">
    <source>
        <dbReference type="EnsemblPlants" id="OGLUM12G11110.1"/>
    </source>
</evidence>